<dbReference type="Pfam" id="PF09997">
    <property type="entry name" value="DUF2238"/>
    <property type="match status" value="1"/>
</dbReference>
<keyword evidence="1" id="KW-1133">Transmembrane helix</keyword>
<dbReference type="AlphaFoldDB" id="A0A1I1TDL6"/>
<keyword evidence="1" id="KW-0472">Membrane</keyword>
<organism evidence="2 3">
    <name type="scientific">Paenibacillus catalpae</name>
    <dbReference type="NCBI Taxonomy" id="1045775"/>
    <lineage>
        <taxon>Bacteria</taxon>
        <taxon>Bacillati</taxon>
        <taxon>Bacillota</taxon>
        <taxon>Bacilli</taxon>
        <taxon>Bacillales</taxon>
        <taxon>Paenibacillaceae</taxon>
        <taxon>Paenibacillus</taxon>
    </lineage>
</organism>
<evidence type="ECO:0000313" key="3">
    <source>
        <dbReference type="Proteomes" id="UP000198855"/>
    </source>
</evidence>
<feature type="transmembrane region" description="Helical" evidence="1">
    <location>
        <begin position="50"/>
        <end position="69"/>
    </location>
</feature>
<evidence type="ECO:0000256" key="1">
    <source>
        <dbReference type="SAM" id="Phobius"/>
    </source>
</evidence>
<proteinExistence type="predicted"/>
<feature type="transmembrane region" description="Helical" evidence="1">
    <location>
        <begin position="149"/>
        <end position="167"/>
    </location>
</feature>
<keyword evidence="3" id="KW-1185">Reference proteome</keyword>
<accession>A0A1I1TDL6</accession>
<evidence type="ECO:0000313" key="2">
    <source>
        <dbReference type="EMBL" id="SFD54403.1"/>
    </source>
</evidence>
<feature type="transmembrane region" description="Helical" evidence="1">
    <location>
        <begin position="26"/>
        <end position="44"/>
    </location>
</feature>
<dbReference type="Proteomes" id="UP000198855">
    <property type="component" value="Unassembled WGS sequence"/>
</dbReference>
<keyword evidence="1" id="KW-0812">Transmembrane</keyword>
<dbReference type="InterPro" id="IPR058534">
    <property type="entry name" value="YjdF"/>
</dbReference>
<feature type="transmembrane region" description="Helical" evidence="1">
    <location>
        <begin position="116"/>
        <end position="137"/>
    </location>
</feature>
<protein>
    <submittedName>
        <fullName evidence="2">Putative membrane protein</fullName>
    </submittedName>
</protein>
<dbReference type="InterPro" id="IPR014509">
    <property type="entry name" value="YjdF-like"/>
</dbReference>
<dbReference type="PIRSF" id="PIRSF020606">
    <property type="entry name" value="UCP020606"/>
    <property type="match status" value="1"/>
</dbReference>
<feature type="transmembrane region" description="Helical" evidence="1">
    <location>
        <begin position="197"/>
        <end position="214"/>
    </location>
</feature>
<name>A0A1I1TDL6_9BACL</name>
<reference evidence="3" key="1">
    <citation type="submission" date="2016-10" db="EMBL/GenBank/DDBJ databases">
        <authorList>
            <person name="Varghese N."/>
            <person name="Submissions S."/>
        </authorList>
    </citation>
    <scope>NUCLEOTIDE SEQUENCE [LARGE SCALE GENOMIC DNA]</scope>
    <source>
        <strain evidence="3">CGMCC 1.10784</strain>
    </source>
</reference>
<gene>
    <name evidence="2" type="ORF">SAMN05216378_0386</name>
</gene>
<sequence>MTGSTGMTGWSKWLRSHLIPFKQNRLLQIIIAVFVVFWIIMAIKPSDWKIWAVENALLIAFILVLAIVYRKFPLSNLSYLLIAFFLAMHAFAAHYTYQNTPVDEWLKQALHIKRGFYDRIVHFAFGLLVAFPVREAVQYFLKLRGKWPPYLVTFTFIMTASALYELLEMWSAYLFNRKMAAQYIGLEGDPFDAQKDMTMTLIGALLAVVIFLILHKTLNKSRVK</sequence>
<dbReference type="EMBL" id="FOMT01000001">
    <property type="protein sequence ID" value="SFD54403.1"/>
    <property type="molecule type" value="Genomic_DNA"/>
</dbReference>
<feature type="transmembrane region" description="Helical" evidence="1">
    <location>
        <begin position="76"/>
        <end position="96"/>
    </location>
</feature>
<dbReference type="RefSeq" id="WP_175532697.1">
    <property type="nucleotide sequence ID" value="NZ_FOMT01000001.1"/>
</dbReference>